<dbReference type="Pfam" id="PF12802">
    <property type="entry name" value="MarR_2"/>
    <property type="match status" value="1"/>
</dbReference>
<sequence length="166" mass="18482">MKAAEFASEMLLHCVGGRTLQIARVVSARFDHELAEHGLTAQQLTLLSMVCVLQPVRPRDMLPFLKMEQSTLSRNLERMAAKGWLTLDPSEDDQRTRLVSLTRAGTEKLSSAQGAWQRAQDGLAADLGPERIDQLKDIAQMFNPLLPSDRLRGLAALEQSDENTEK</sequence>
<dbReference type="SUPFAM" id="SSF46785">
    <property type="entry name" value="Winged helix' DNA-binding domain"/>
    <property type="match status" value="1"/>
</dbReference>
<name>A0ABY8FNT5_9SPHN</name>
<dbReference type="EMBL" id="CP121106">
    <property type="protein sequence ID" value="WFL76447.1"/>
    <property type="molecule type" value="Genomic_DNA"/>
</dbReference>
<dbReference type="PANTHER" id="PTHR33164:SF43">
    <property type="entry name" value="HTH-TYPE TRANSCRIPTIONAL REPRESSOR YETL"/>
    <property type="match status" value="1"/>
</dbReference>
<organism evidence="5 6">
    <name type="scientific">Altererythrobacter arenosus</name>
    <dbReference type="NCBI Taxonomy" id="3032592"/>
    <lineage>
        <taxon>Bacteria</taxon>
        <taxon>Pseudomonadati</taxon>
        <taxon>Pseudomonadota</taxon>
        <taxon>Alphaproteobacteria</taxon>
        <taxon>Sphingomonadales</taxon>
        <taxon>Erythrobacteraceae</taxon>
        <taxon>Altererythrobacter</taxon>
    </lineage>
</organism>
<protein>
    <submittedName>
        <fullName evidence="5">Winged helix DNA-binding protein</fullName>
    </submittedName>
</protein>
<gene>
    <name evidence="5" type="ORF">P7228_10605</name>
</gene>
<keyword evidence="3" id="KW-0804">Transcription</keyword>
<dbReference type="RefSeq" id="WP_278015213.1">
    <property type="nucleotide sequence ID" value="NZ_CP121106.1"/>
</dbReference>
<evidence type="ECO:0000256" key="3">
    <source>
        <dbReference type="ARBA" id="ARBA00023163"/>
    </source>
</evidence>
<dbReference type="InterPro" id="IPR039422">
    <property type="entry name" value="MarR/SlyA-like"/>
</dbReference>
<reference evidence="5 6" key="1">
    <citation type="submission" date="2023-03" db="EMBL/GenBank/DDBJ databases">
        <title>Altererythrobacter sp. CAU 1644 isolated from sand.</title>
        <authorList>
            <person name="Kim W."/>
        </authorList>
    </citation>
    <scope>NUCLEOTIDE SEQUENCE [LARGE SCALE GENOMIC DNA]</scope>
    <source>
        <strain evidence="5 6">CAU 1644</strain>
    </source>
</reference>
<keyword evidence="1" id="KW-0805">Transcription regulation</keyword>
<evidence type="ECO:0000313" key="6">
    <source>
        <dbReference type="Proteomes" id="UP001215827"/>
    </source>
</evidence>
<dbReference type="InterPro" id="IPR000835">
    <property type="entry name" value="HTH_MarR-typ"/>
</dbReference>
<evidence type="ECO:0000256" key="2">
    <source>
        <dbReference type="ARBA" id="ARBA00023125"/>
    </source>
</evidence>
<dbReference type="SMART" id="SM00347">
    <property type="entry name" value="HTH_MARR"/>
    <property type="match status" value="1"/>
</dbReference>
<proteinExistence type="predicted"/>
<dbReference type="PROSITE" id="PS50995">
    <property type="entry name" value="HTH_MARR_2"/>
    <property type="match status" value="1"/>
</dbReference>
<keyword evidence="6" id="KW-1185">Reference proteome</keyword>
<evidence type="ECO:0000256" key="1">
    <source>
        <dbReference type="ARBA" id="ARBA00023015"/>
    </source>
</evidence>
<dbReference type="Gene3D" id="1.10.10.10">
    <property type="entry name" value="Winged helix-like DNA-binding domain superfamily/Winged helix DNA-binding domain"/>
    <property type="match status" value="1"/>
</dbReference>
<dbReference type="GO" id="GO:0003677">
    <property type="term" value="F:DNA binding"/>
    <property type="evidence" value="ECO:0007669"/>
    <property type="project" value="UniProtKB-KW"/>
</dbReference>
<accession>A0ABY8FNT5</accession>
<dbReference type="PROSITE" id="PS01117">
    <property type="entry name" value="HTH_MARR_1"/>
    <property type="match status" value="1"/>
</dbReference>
<evidence type="ECO:0000259" key="4">
    <source>
        <dbReference type="PROSITE" id="PS50995"/>
    </source>
</evidence>
<dbReference type="Proteomes" id="UP001215827">
    <property type="component" value="Chromosome"/>
</dbReference>
<evidence type="ECO:0000313" key="5">
    <source>
        <dbReference type="EMBL" id="WFL76447.1"/>
    </source>
</evidence>
<dbReference type="InterPro" id="IPR023187">
    <property type="entry name" value="Tscrpt_reg_MarR-type_CS"/>
</dbReference>
<keyword evidence="2 5" id="KW-0238">DNA-binding</keyword>
<dbReference type="PANTHER" id="PTHR33164">
    <property type="entry name" value="TRANSCRIPTIONAL REGULATOR, MARR FAMILY"/>
    <property type="match status" value="1"/>
</dbReference>
<dbReference type="InterPro" id="IPR036390">
    <property type="entry name" value="WH_DNA-bd_sf"/>
</dbReference>
<feature type="domain" description="HTH marR-type" evidence="4">
    <location>
        <begin position="1"/>
        <end position="147"/>
    </location>
</feature>
<dbReference type="InterPro" id="IPR036388">
    <property type="entry name" value="WH-like_DNA-bd_sf"/>
</dbReference>